<protein>
    <submittedName>
        <fullName evidence="4">Substrate-binding domain-containing protein</fullName>
    </submittedName>
</protein>
<evidence type="ECO:0000256" key="2">
    <source>
        <dbReference type="SAM" id="SignalP"/>
    </source>
</evidence>
<reference evidence="4 5" key="1">
    <citation type="submission" date="2020-10" db="EMBL/GenBank/DDBJ databases">
        <title>Connecting structure to function with the recovery of over 1000 high-quality activated sludge metagenome-assembled genomes encoding full-length rRNA genes using long-read sequencing.</title>
        <authorList>
            <person name="Singleton C.M."/>
            <person name="Petriglieri F."/>
            <person name="Kristensen J.M."/>
            <person name="Kirkegaard R.H."/>
            <person name="Michaelsen T.Y."/>
            <person name="Andersen M.H."/>
            <person name="Karst S.M."/>
            <person name="Dueholm M.S."/>
            <person name="Nielsen P.H."/>
            <person name="Albertsen M."/>
        </authorList>
    </citation>
    <scope>NUCLEOTIDE SEQUENCE [LARGE SCALE GENOMIC DNA]</scope>
    <source>
        <strain evidence="4">EsbW_18-Q3-R4-48_BATAC.463</strain>
    </source>
</reference>
<comment type="caution">
    <text evidence="4">The sequence shown here is derived from an EMBL/GenBank/DDBJ whole genome shotgun (WGS) entry which is preliminary data.</text>
</comment>
<dbReference type="EMBL" id="JADJMS010000022">
    <property type="protein sequence ID" value="MBK7415603.1"/>
    <property type="molecule type" value="Genomic_DNA"/>
</dbReference>
<feature type="signal peptide" evidence="2">
    <location>
        <begin position="1"/>
        <end position="22"/>
    </location>
</feature>
<name>A0A935K3A5_9RHOO</name>
<feature type="domain" description="PBP" evidence="3">
    <location>
        <begin position="24"/>
        <end position="253"/>
    </location>
</feature>
<evidence type="ECO:0000259" key="3">
    <source>
        <dbReference type="Pfam" id="PF12849"/>
    </source>
</evidence>
<dbReference type="Pfam" id="PF12849">
    <property type="entry name" value="PBP_like_2"/>
    <property type="match status" value="1"/>
</dbReference>
<sequence>MPTLKFFALFVLLPFFVQPAFSEELVVPGSGNPEYVLGVLANAFNARQSIHRVVIPPSTGMAGGIRDVDEGRTTLGRAGRPLTEAELAKGLIYTPLGREAVVAVAGAGVDVPAISSEQLIGIFSGKITNWSSLGGKQAPIRVIGKESTDAIRRQLSKQFKDLVFADSVKVVHLDTYLIELLDRYPTSFAVMNLSALGACKTKVGVLALDGIQPSIENIANGSYPLVMEFGLIYKSGGLSPAGKAFIDFIRSPEGARIFRSHGVLVKNNG</sequence>
<dbReference type="Proteomes" id="UP000739411">
    <property type="component" value="Unassembled WGS sequence"/>
</dbReference>
<organism evidence="4 5">
    <name type="scientific">Candidatus Dechloromonas phosphorivorans</name>
    <dbReference type="NCBI Taxonomy" id="2899244"/>
    <lineage>
        <taxon>Bacteria</taxon>
        <taxon>Pseudomonadati</taxon>
        <taxon>Pseudomonadota</taxon>
        <taxon>Betaproteobacteria</taxon>
        <taxon>Rhodocyclales</taxon>
        <taxon>Azonexaceae</taxon>
        <taxon>Dechloromonas</taxon>
    </lineage>
</organism>
<proteinExistence type="predicted"/>
<evidence type="ECO:0000256" key="1">
    <source>
        <dbReference type="ARBA" id="ARBA00022729"/>
    </source>
</evidence>
<feature type="chain" id="PRO_5037290145" evidence="2">
    <location>
        <begin position="23"/>
        <end position="269"/>
    </location>
</feature>
<dbReference type="Gene3D" id="3.40.190.10">
    <property type="entry name" value="Periplasmic binding protein-like II"/>
    <property type="match status" value="2"/>
</dbReference>
<dbReference type="PANTHER" id="PTHR30570">
    <property type="entry name" value="PERIPLASMIC PHOSPHATE BINDING COMPONENT OF PHOSPHATE ABC TRANSPORTER"/>
    <property type="match status" value="1"/>
</dbReference>
<dbReference type="SUPFAM" id="SSF53850">
    <property type="entry name" value="Periplasmic binding protein-like II"/>
    <property type="match status" value="1"/>
</dbReference>
<dbReference type="AlphaFoldDB" id="A0A935K3A5"/>
<dbReference type="PANTHER" id="PTHR30570:SF1">
    <property type="entry name" value="PHOSPHATE-BINDING PROTEIN PSTS"/>
    <property type="match status" value="1"/>
</dbReference>
<dbReference type="InterPro" id="IPR024370">
    <property type="entry name" value="PBP_domain"/>
</dbReference>
<dbReference type="InterPro" id="IPR050811">
    <property type="entry name" value="Phosphate_ABC_transporter"/>
</dbReference>
<keyword evidence="1 2" id="KW-0732">Signal</keyword>
<evidence type="ECO:0000313" key="5">
    <source>
        <dbReference type="Proteomes" id="UP000739411"/>
    </source>
</evidence>
<evidence type="ECO:0000313" key="4">
    <source>
        <dbReference type="EMBL" id="MBK7415603.1"/>
    </source>
</evidence>
<accession>A0A935K3A5</accession>
<gene>
    <name evidence="4" type="ORF">IPJ38_11345</name>
</gene>